<name>A0A089NS27_9HYPH</name>
<evidence type="ECO:0000256" key="5">
    <source>
        <dbReference type="SAM" id="SignalP"/>
    </source>
</evidence>
<dbReference type="GO" id="GO:0046872">
    <property type="term" value="F:metal ion binding"/>
    <property type="evidence" value="ECO:0007669"/>
    <property type="project" value="UniProtKB-KW"/>
</dbReference>
<keyword evidence="5" id="KW-0732">Signal</keyword>
<keyword evidence="8" id="KW-1185">Reference proteome</keyword>
<reference evidence="7 8" key="1">
    <citation type="journal article" date="2014" name="PLoS ONE">
        <title>Genome Information of Methylobacterium oryzae, a Plant-Probiotic Methylotroph in the Phyllosphere.</title>
        <authorList>
            <person name="Kwak M.J."/>
            <person name="Jeong H."/>
            <person name="Madhaiyan M."/>
            <person name="Lee Y."/>
            <person name="Sa T.M."/>
            <person name="Oh T.K."/>
            <person name="Kim J.F."/>
        </authorList>
    </citation>
    <scope>NUCLEOTIDE SEQUENCE [LARGE SCALE GENOMIC DNA]</scope>
    <source>
        <strain evidence="7 8">CBMB20</strain>
    </source>
</reference>
<evidence type="ECO:0000256" key="1">
    <source>
        <dbReference type="ARBA" id="ARBA00022617"/>
    </source>
</evidence>
<evidence type="ECO:0000256" key="2">
    <source>
        <dbReference type="ARBA" id="ARBA00022723"/>
    </source>
</evidence>
<dbReference type="GO" id="GO:0020037">
    <property type="term" value="F:heme binding"/>
    <property type="evidence" value="ECO:0007669"/>
    <property type="project" value="InterPro"/>
</dbReference>
<dbReference type="PROSITE" id="PS51007">
    <property type="entry name" value="CYTC"/>
    <property type="match status" value="1"/>
</dbReference>
<sequence length="108" mass="11525">MFSKALLLGAAAALLPLSLTAAAQDISTARGRALAGVVCARCHAVRATGESPMREAPPFRTLAGRFPIDDLADVLDEGVERRHPAMPDFRLAPTDAADLRAYLKTLKR</sequence>
<evidence type="ECO:0000259" key="6">
    <source>
        <dbReference type="PROSITE" id="PS51007"/>
    </source>
</evidence>
<accession>A0A089NS27</accession>
<evidence type="ECO:0000313" key="7">
    <source>
        <dbReference type="EMBL" id="AIQ90736.1"/>
    </source>
</evidence>
<dbReference type="Gene3D" id="1.10.760.10">
    <property type="entry name" value="Cytochrome c-like domain"/>
    <property type="match status" value="1"/>
</dbReference>
<feature type="chain" id="PRO_5001847956" evidence="5">
    <location>
        <begin position="24"/>
        <end position="108"/>
    </location>
</feature>
<keyword evidence="2 4" id="KW-0479">Metal-binding</keyword>
<feature type="domain" description="Cytochrome c" evidence="6">
    <location>
        <begin position="26"/>
        <end position="107"/>
    </location>
</feature>
<dbReference type="STRING" id="693986.MOC_2981"/>
<dbReference type="EMBL" id="CP003811">
    <property type="protein sequence ID" value="AIQ90736.1"/>
    <property type="molecule type" value="Genomic_DNA"/>
</dbReference>
<feature type="signal peptide" evidence="5">
    <location>
        <begin position="1"/>
        <end position="23"/>
    </location>
</feature>
<dbReference type="SUPFAM" id="SSF46626">
    <property type="entry name" value="Cytochrome c"/>
    <property type="match status" value="1"/>
</dbReference>
<keyword evidence="3 4" id="KW-0408">Iron</keyword>
<dbReference type="eggNOG" id="COG2010">
    <property type="taxonomic scope" value="Bacteria"/>
</dbReference>
<dbReference type="GO" id="GO:0009055">
    <property type="term" value="F:electron transfer activity"/>
    <property type="evidence" value="ECO:0007669"/>
    <property type="project" value="InterPro"/>
</dbReference>
<dbReference type="InterPro" id="IPR009056">
    <property type="entry name" value="Cyt_c-like_dom"/>
</dbReference>
<keyword evidence="1 4" id="KW-0349">Heme</keyword>
<dbReference type="Pfam" id="PF00034">
    <property type="entry name" value="Cytochrom_C"/>
    <property type="match status" value="1"/>
</dbReference>
<dbReference type="HOGENOM" id="CLU_133116_0_1_5"/>
<dbReference type="GeneID" id="6138610"/>
<dbReference type="RefSeq" id="WP_012319530.1">
    <property type="nucleotide sequence ID" value="NZ_CP003811.1"/>
</dbReference>
<organism evidence="7 8">
    <name type="scientific">Methylobacterium oryzae CBMB20</name>
    <dbReference type="NCBI Taxonomy" id="693986"/>
    <lineage>
        <taxon>Bacteria</taxon>
        <taxon>Pseudomonadati</taxon>
        <taxon>Pseudomonadota</taxon>
        <taxon>Alphaproteobacteria</taxon>
        <taxon>Hyphomicrobiales</taxon>
        <taxon>Methylobacteriaceae</taxon>
        <taxon>Methylobacterium</taxon>
    </lineage>
</organism>
<evidence type="ECO:0000313" key="8">
    <source>
        <dbReference type="Proteomes" id="UP000029492"/>
    </source>
</evidence>
<dbReference type="Proteomes" id="UP000029492">
    <property type="component" value="Chromosome"/>
</dbReference>
<dbReference type="InterPro" id="IPR036909">
    <property type="entry name" value="Cyt_c-like_dom_sf"/>
</dbReference>
<evidence type="ECO:0000256" key="4">
    <source>
        <dbReference type="PROSITE-ProRule" id="PRU00433"/>
    </source>
</evidence>
<dbReference type="KEGG" id="mor:MOC_2981"/>
<protein>
    <submittedName>
        <fullName evidence="7">Cytochrome c class I</fullName>
    </submittedName>
</protein>
<dbReference type="AlphaFoldDB" id="A0A089NS27"/>
<proteinExistence type="predicted"/>
<evidence type="ECO:0000256" key="3">
    <source>
        <dbReference type="ARBA" id="ARBA00023004"/>
    </source>
</evidence>
<gene>
    <name evidence="7" type="ORF">MOC_2981</name>
</gene>